<evidence type="ECO:0000313" key="2">
    <source>
        <dbReference type="EMBL" id="KAF5356056.1"/>
    </source>
</evidence>
<proteinExistence type="predicted"/>
<gene>
    <name evidence="2" type="ORF">D9756_003754</name>
</gene>
<evidence type="ECO:0000313" key="3">
    <source>
        <dbReference type="Proteomes" id="UP000559027"/>
    </source>
</evidence>
<evidence type="ECO:0000256" key="1">
    <source>
        <dbReference type="SAM" id="MobiDB-lite"/>
    </source>
</evidence>
<protein>
    <submittedName>
        <fullName evidence="2">Uncharacterized protein</fullName>
    </submittedName>
</protein>
<sequence>MQQQHYSSYPYWQQPVYPQPPLAQPQSQPVYPQPLPGPSNGGYTPYHGPFIPLGPTPSGFDPAAYQPQQETVTSRAQKQNSSKHRRAKTVAATPSTPAQPLKSALKKTNTFTVFPTSENGLTRQRTNSVSRPENTLHRIRTHSNARPNINGTGKVISDPTLNYAHHLFISFHGFNELQLGNISTLALKEMQETIWPLWPGGATSEVVNYTAIVRFNADPWDMAGPNASIAYDIIAKLFRLCSTRGYSFQTSFNLTSTPQLIFQPASCDDISNFFLGFLSAGGRKFTLIKAPDPINVGLNPRLRDILPGNVTLDLGASGDVQTVELKQTQWRIDKSKTLSPKLFFMQILRIIDEFGYYLDAAIPLYRRGPLGMRLRREVLVFKGHTPT</sequence>
<accession>A0A8H5DB35</accession>
<feature type="region of interest" description="Disordered" evidence="1">
    <location>
        <begin position="1"/>
        <end position="103"/>
    </location>
</feature>
<feature type="compositionally biased region" description="Polar residues" evidence="1">
    <location>
        <begin position="66"/>
        <end position="80"/>
    </location>
</feature>
<reference evidence="2 3" key="1">
    <citation type="journal article" date="2020" name="ISME J.">
        <title>Uncovering the hidden diversity of litter-decomposition mechanisms in mushroom-forming fungi.</title>
        <authorList>
            <person name="Floudas D."/>
            <person name="Bentzer J."/>
            <person name="Ahren D."/>
            <person name="Johansson T."/>
            <person name="Persson P."/>
            <person name="Tunlid A."/>
        </authorList>
    </citation>
    <scope>NUCLEOTIDE SEQUENCE [LARGE SCALE GENOMIC DNA]</scope>
    <source>
        <strain evidence="2 3">CBS 146.42</strain>
    </source>
</reference>
<keyword evidence="3" id="KW-1185">Reference proteome</keyword>
<comment type="caution">
    <text evidence="2">The sequence shown here is derived from an EMBL/GenBank/DDBJ whole genome shotgun (WGS) entry which is preliminary data.</text>
</comment>
<dbReference type="Proteomes" id="UP000559027">
    <property type="component" value="Unassembled WGS sequence"/>
</dbReference>
<dbReference type="EMBL" id="JAACJO010000007">
    <property type="protein sequence ID" value="KAF5356056.1"/>
    <property type="molecule type" value="Genomic_DNA"/>
</dbReference>
<name>A0A8H5DB35_9AGAR</name>
<dbReference type="AlphaFoldDB" id="A0A8H5DB35"/>
<dbReference type="OrthoDB" id="3255427at2759"/>
<organism evidence="2 3">
    <name type="scientific">Leucocoprinus leucothites</name>
    <dbReference type="NCBI Taxonomy" id="201217"/>
    <lineage>
        <taxon>Eukaryota</taxon>
        <taxon>Fungi</taxon>
        <taxon>Dikarya</taxon>
        <taxon>Basidiomycota</taxon>
        <taxon>Agaricomycotina</taxon>
        <taxon>Agaricomycetes</taxon>
        <taxon>Agaricomycetidae</taxon>
        <taxon>Agaricales</taxon>
        <taxon>Agaricineae</taxon>
        <taxon>Agaricaceae</taxon>
        <taxon>Leucocoprinus</taxon>
    </lineage>
</organism>